<dbReference type="GeneID" id="74896208"/>
<name>C8VS21_EMENI</name>
<dbReference type="Proteomes" id="UP000000560">
    <property type="component" value="Chromosome VIII"/>
</dbReference>
<keyword evidence="3" id="KW-1185">Reference proteome</keyword>
<accession>C8VS21</accession>
<feature type="region of interest" description="Disordered" evidence="1">
    <location>
        <begin position="1"/>
        <end position="42"/>
    </location>
</feature>
<dbReference type="OrthoDB" id="414781at2759"/>
<protein>
    <submittedName>
        <fullName evidence="2">Uncharacterized protein</fullName>
    </submittedName>
</protein>
<gene>
    <name evidence="2" type="ORF">ANIA_10107</name>
</gene>
<dbReference type="EMBL" id="BN001308">
    <property type="protein sequence ID" value="CBF89092.1"/>
    <property type="molecule type" value="Genomic_DNA"/>
</dbReference>
<evidence type="ECO:0000313" key="2">
    <source>
        <dbReference type="EMBL" id="CBF89092.1"/>
    </source>
</evidence>
<feature type="compositionally biased region" description="Polar residues" evidence="1">
    <location>
        <begin position="7"/>
        <end position="36"/>
    </location>
</feature>
<evidence type="ECO:0000256" key="1">
    <source>
        <dbReference type="SAM" id="MobiDB-lite"/>
    </source>
</evidence>
<organism evidence="2 3">
    <name type="scientific">Emericella nidulans (strain FGSC A4 / ATCC 38163 / CBS 112.46 / NRRL 194 / M139)</name>
    <name type="common">Aspergillus nidulans</name>
    <dbReference type="NCBI Taxonomy" id="227321"/>
    <lineage>
        <taxon>Eukaryota</taxon>
        <taxon>Fungi</taxon>
        <taxon>Dikarya</taxon>
        <taxon>Ascomycota</taxon>
        <taxon>Pezizomycotina</taxon>
        <taxon>Eurotiomycetes</taxon>
        <taxon>Eurotiomycetidae</taxon>
        <taxon>Eurotiales</taxon>
        <taxon>Aspergillaceae</taxon>
        <taxon>Aspergillus</taxon>
        <taxon>Aspergillus subgen. Nidulantes</taxon>
    </lineage>
</organism>
<reference evidence="3" key="2">
    <citation type="journal article" date="2009" name="Fungal Genet. Biol.">
        <title>The 2008 update of the Aspergillus nidulans genome annotation: a community effort.</title>
        <authorList>
            <person name="Wortman J.R."/>
            <person name="Gilsenan J.M."/>
            <person name="Joardar V."/>
            <person name="Deegan J."/>
            <person name="Clutterbuck J."/>
            <person name="Andersen M.R."/>
            <person name="Archer D."/>
            <person name="Bencina M."/>
            <person name="Braus G."/>
            <person name="Coutinho P."/>
            <person name="von Dohren H."/>
            <person name="Doonan J."/>
            <person name="Driessen A.J."/>
            <person name="Durek P."/>
            <person name="Espeso E."/>
            <person name="Fekete E."/>
            <person name="Flipphi M."/>
            <person name="Estrada C.G."/>
            <person name="Geysens S."/>
            <person name="Goldman G."/>
            <person name="de Groot P.W."/>
            <person name="Hansen K."/>
            <person name="Harris S.D."/>
            <person name="Heinekamp T."/>
            <person name="Helmstaedt K."/>
            <person name="Henrissat B."/>
            <person name="Hofmann G."/>
            <person name="Homan T."/>
            <person name="Horio T."/>
            <person name="Horiuchi H."/>
            <person name="James S."/>
            <person name="Jones M."/>
            <person name="Karaffa L."/>
            <person name="Karanyi Z."/>
            <person name="Kato M."/>
            <person name="Keller N."/>
            <person name="Kelly D.E."/>
            <person name="Kiel J.A."/>
            <person name="Kim J.M."/>
            <person name="van der Klei I.J."/>
            <person name="Klis F.M."/>
            <person name="Kovalchuk A."/>
            <person name="Krasevec N."/>
            <person name="Kubicek C.P."/>
            <person name="Liu B."/>
            <person name="Maccabe A."/>
            <person name="Meyer V."/>
            <person name="Mirabito P."/>
            <person name="Miskei M."/>
            <person name="Mos M."/>
            <person name="Mullins J."/>
            <person name="Nelson D.R."/>
            <person name="Nielsen J."/>
            <person name="Oakley B.R."/>
            <person name="Osmani S.A."/>
            <person name="Pakula T."/>
            <person name="Paszewski A."/>
            <person name="Paulsen I."/>
            <person name="Pilsyk S."/>
            <person name="Pocsi I."/>
            <person name="Punt P.J."/>
            <person name="Ram A.F."/>
            <person name="Ren Q."/>
            <person name="Robellet X."/>
            <person name="Robson G."/>
            <person name="Seiboth B."/>
            <person name="van Solingen P."/>
            <person name="Specht T."/>
            <person name="Sun J."/>
            <person name="Taheri-Talesh N."/>
            <person name="Takeshita N."/>
            <person name="Ussery D."/>
            <person name="vanKuyk P.A."/>
            <person name="Visser H."/>
            <person name="van de Vondervoort P.J."/>
            <person name="de Vries R.P."/>
            <person name="Walton J."/>
            <person name="Xiang X."/>
            <person name="Xiong Y."/>
            <person name="Zeng A.P."/>
            <person name="Brandt B.W."/>
            <person name="Cornell M.J."/>
            <person name="van den Hondel C.A."/>
            <person name="Visser J."/>
            <person name="Oliver S.G."/>
            <person name="Turner G."/>
        </authorList>
    </citation>
    <scope>GENOME REANNOTATION</scope>
    <source>
        <strain evidence="3">FGSC A4 / ATCC 38163 / CBS 112.46 / NRRL 194 / M139</strain>
    </source>
</reference>
<dbReference type="KEGG" id="ani:ANIA_10107"/>
<reference evidence="3" key="1">
    <citation type="journal article" date="2005" name="Nature">
        <title>Sequencing of Aspergillus nidulans and comparative analysis with A. fumigatus and A. oryzae.</title>
        <authorList>
            <person name="Galagan J.E."/>
            <person name="Calvo S.E."/>
            <person name="Cuomo C."/>
            <person name="Ma L.J."/>
            <person name="Wortman J.R."/>
            <person name="Batzoglou S."/>
            <person name="Lee S.I."/>
            <person name="Basturkmen M."/>
            <person name="Spevak C.C."/>
            <person name="Clutterbuck J."/>
            <person name="Kapitonov V."/>
            <person name="Jurka J."/>
            <person name="Scazzocchio C."/>
            <person name="Farman M."/>
            <person name="Butler J."/>
            <person name="Purcell S."/>
            <person name="Harris S."/>
            <person name="Braus G.H."/>
            <person name="Draht O."/>
            <person name="Busch S."/>
            <person name="D'Enfert C."/>
            <person name="Bouchier C."/>
            <person name="Goldman G.H."/>
            <person name="Bell-Pedersen D."/>
            <person name="Griffiths-Jones S."/>
            <person name="Doonan J.H."/>
            <person name="Yu J."/>
            <person name="Vienken K."/>
            <person name="Pain A."/>
            <person name="Freitag M."/>
            <person name="Selker E.U."/>
            <person name="Archer D.B."/>
            <person name="Penalva M.A."/>
            <person name="Oakley B.R."/>
            <person name="Momany M."/>
            <person name="Tanaka T."/>
            <person name="Kumagai T."/>
            <person name="Asai K."/>
            <person name="Machida M."/>
            <person name="Nierman W.C."/>
            <person name="Denning D.W."/>
            <person name="Caddick M."/>
            <person name="Hynes M."/>
            <person name="Paoletti M."/>
            <person name="Fischer R."/>
            <person name="Miller B."/>
            <person name="Dyer P."/>
            <person name="Sachs M.S."/>
            <person name="Osmani S.A."/>
            <person name="Birren B.W."/>
        </authorList>
    </citation>
    <scope>NUCLEOTIDE SEQUENCE [LARGE SCALE GENOMIC DNA]</scope>
    <source>
        <strain evidence="3">FGSC A4 / ATCC 38163 / CBS 112.46 / NRRL 194 / M139</strain>
    </source>
</reference>
<sequence length="59" mass="6244">MGKTRLSRTTPPVSPSNTFRTNPSLIRTTSTESSRSCLLASTRIGTPATSALRSTDSST</sequence>
<dbReference type="AlphaFoldDB" id="C8VS21"/>
<evidence type="ECO:0000313" key="3">
    <source>
        <dbReference type="Proteomes" id="UP000000560"/>
    </source>
</evidence>
<dbReference type="HOGENOM" id="CLU_2960727_0_0_1"/>
<dbReference type="RefSeq" id="XP_050469179.1">
    <property type="nucleotide sequence ID" value="XM_050613355.1"/>
</dbReference>
<dbReference type="InParanoid" id="C8VS21"/>
<proteinExistence type="predicted"/>